<evidence type="ECO:0000313" key="4">
    <source>
        <dbReference type="Proteomes" id="UP000799771"/>
    </source>
</evidence>
<keyword evidence="4" id="KW-1185">Reference proteome</keyword>
<proteinExistence type="predicted"/>
<gene>
    <name evidence="3" type="ORF">P153DRAFT_368750</name>
</gene>
<feature type="compositionally biased region" description="Basic and acidic residues" evidence="1">
    <location>
        <begin position="629"/>
        <end position="639"/>
    </location>
</feature>
<dbReference type="Gene3D" id="2.120.10.80">
    <property type="entry name" value="Kelch-type beta propeller"/>
    <property type="match status" value="1"/>
</dbReference>
<feature type="compositionally biased region" description="Polar residues" evidence="1">
    <location>
        <begin position="893"/>
        <end position="905"/>
    </location>
</feature>
<protein>
    <recommendedName>
        <fullName evidence="5">Galactose oxidase</fullName>
    </recommendedName>
</protein>
<dbReference type="InterPro" id="IPR011043">
    <property type="entry name" value="Gal_Oxase/kelch_b-propeller"/>
</dbReference>
<feature type="region of interest" description="Disordered" evidence="1">
    <location>
        <begin position="616"/>
        <end position="703"/>
    </location>
</feature>
<dbReference type="GeneID" id="54409031"/>
<dbReference type="InterPro" id="IPR015915">
    <property type="entry name" value="Kelch-typ_b-propeller"/>
</dbReference>
<dbReference type="Proteomes" id="UP000799771">
    <property type="component" value="Unassembled WGS sequence"/>
</dbReference>
<feature type="transmembrane region" description="Helical" evidence="2">
    <location>
        <begin position="448"/>
        <end position="469"/>
    </location>
</feature>
<dbReference type="OrthoDB" id="205993at2759"/>
<dbReference type="SUPFAM" id="SSF50965">
    <property type="entry name" value="Galactose oxidase, central domain"/>
    <property type="match status" value="1"/>
</dbReference>
<dbReference type="RefSeq" id="XP_033521849.1">
    <property type="nucleotide sequence ID" value="XM_033668599.1"/>
</dbReference>
<feature type="compositionally biased region" description="Basic and acidic residues" evidence="1">
    <location>
        <begin position="1049"/>
        <end position="1070"/>
    </location>
</feature>
<reference evidence="3" key="1">
    <citation type="journal article" date="2020" name="Stud. Mycol.">
        <title>101 Dothideomycetes genomes: a test case for predicting lifestyles and emergence of pathogens.</title>
        <authorList>
            <person name="Haridas S."/>
            <person name="Albert R."/>
            <person name="Binder M."/>
            <person name="Bloem J."/>
            <person name="Labutti K."/>
            <person name="Salamov A."/>
            <person name="Andreopoulos B."/>
            <person name="Baker S."/>
            <person name="Barry K."/>
            <person name="Bills G."/>
            <person name="Bluhm B."/>
            <person name="Cannon C."/>
            <person name="Castanera R."/>
            <person name="Culley D."/>
            <person name="Daum C."/>
            <person name="Ezra D."/>
            <person name="Gonzalez J."/>
            <person name="Henrissat B."/>
            <person name="Kuo A."/>
            <person name="Liang C."/>
            <person name="Lipzen A."/>
            <person name="Lutzoni F."/>
            <person name="Magnuson J."/>
            <person name="Mondo S."/>
            <person name="Nolan M."/>
            <person name="Ohm R."/>
            <person name="Pangilinan J."/>
            <person name="Park H.-J."/>
            <person name="Ramirez L."/>
            <person name="Alfaro M."/>
            <person name="Sun H."/>
            <person name="Tritt A."/>
            <person name="Yoshinaga Y."/>
            <person name="Zwiers L.-H."/>
            <person name="Turgeon B."/>
            <person name="Goodwin S."/>
            <person name="Spatafora J."/>
            <person name="Crous P."/>
            <person name="Grigoriev I."/>
        </authorList>
    </citation>
    <scope>NUCLEOTIDE SEQUENCE</scope>
    <source>
        <strain evidence="3">CBS 119687</strain>
    </source>
</reference>
<feature type="compositionally biased region" description="Basic and acidic residues" evidence="1">
    <location>
        <begin position="1101"/>
        <end position="1113"/>
    </location>
</feature>
<evidence type="ECO:0000256" key="2">
    <source>
        <dbReference type="SAM" id="Phobius"/>
    </source>
</evidence>
<dbReference type="EMBL" id="ML977511">
    <property type="protein sequence ID" value="KAF2127460.1"/>
    <property type="molecule type" value="Genomic_DNA"/>
</dbReference>
<feature type="region of interest" description="Disordered" evidence="1">
    <location>
        <begin position="735"/>
        <end position="767"/>
    </location>
</feature>
<feature type="region of interest" description="Disordered" evidence="1">
    <location>
        <begin position="972"/>
        <end position="1010"/>
    </location>
</feature>
<keyword evidence="2" id="KW-1133">Transmembrane helix</keyword>
<evidence type="ECO:0008006" key="5">
    <source>
        <dbReference type="Google" id="ProtNLM"/>
    </source>
</evidence>
<feature type="transmembrane region" description="Helical" evidence="2">
    <location>
        <begin position="12"/>
        <end position="33"/>
    </location>
</feature>
<evidence type="ECO:0000256" key="1">
    <source>
        <dbReference type="SAM" id="MobiDB-lite"/>
    </source>
</evidence>
<dbReference type="AlphaFoldDB" id="A0A6A6A6M1"/>
<feature type="compositionally biased region" description="Polar residues" evidence="1">
    <location>
        <begin position="670"/>
        <end position="685"/>
    </location>
</feature>
<organism evidence="3 4">
    <name type="scientific">Dothidotthia symphoricarpi CBS 119687</name>
    <dbReference type="NCBI Taxonomy" id="1392245"/>
    <lineage>
        <taxon>Eukaryota</taxon>
        <taxon>Fungi</taxon>
        <taxon>Dikarya</taxon>
        <taxon>Ascomycota</taxon>
        <taxon>Pezizomycotina</taxon>
        <taxon>Dothideomycetes</taxon>
        <taxon>Pleosporomycetidae</taxon>
        <taxon>Pleosporales</taxon>
        <taxon>Dothidotthiaceae</taxon>
        <taxon>Dothidotthia</taxon>
    </lineage>
</organism>
<keyword evidence="2" id="KW-0472">Membrane</keyword>
<keyword evidence="2" id="KW-0812">Transmembrane</keyword>
<accession>A0A6A6A6M1</accession>
<evidence type="ECO:0000313" key="3">
    <source>
        <dbReference type="EMBL" id="KAF2127460.1"/>
    </source>
</evidence>
<feature type="region of interest" description="Disordered" evidence="1">
    <location>
        <begin position="1046"/>
        <end position="1113"/>
    </location>
</feature>
<name>A0A6A6A6M1_9PLEO</name>
<feature type="region of interest" description="Disordered" evidence="1">
    <location>
        <begin position="864"/>
        <end position="917"/>
    </location>
</feature>
<sequence>MRQPSTPSELWLRWLAFFHVPLMFSVAVAQMPYNPTRILQQDNLLYVFQPSPKTPSQFQLSSIDISSRIEAARLPYTTLYPTLPFLDNDTPRAFTPVLDDQGNITVYAGDCSEGASGGEIWNLTPSLSAARGKSDWKQMKISVGNKAQSSTVGPNFLNAGMSFSSIVGGDAAGTNAYFFGGMCPSSNATIDDWQSAANYSNSMVALEAPGSHSVTYQLDVSTSRGPPVPEAGFTLTSLSPTFSNRSDGTQTQQQNFVLVGGHASAAFINMSQVALFSLPEQSWTFIGIKEPDTTRTDLAIRTDVASVDPRSGHSAMLTPDGKRIIVFGGWVGDVNTPAEPQLAVLNIADGYGGDGGWQWTVPSTSGGGLPANSGLYGHGAAMLPGGVMMITGGYSIPSSSRLTRSTTSNTAYFFNTTSNTWTTDYSPPSEKSSGNNGFLSTQAQKTGLGIGLGIGLAALCGLFALYMWYSKRWKRQREIREKQLQDLSFTTHRYNVDEFSSSFDGRGGRPDGVGAFAGQDGSYYFPSGTQGGPGWRQSNGQDVERSGLLVEIPSPTRGLRRSLSRRISHTAGAARGPGHIHSIQELEEEQDNEQANQNVPLIGQLEMTERRAEPGGSILDQAPVLDPFNDPHRYGEDPKSAFCSPSSSPVRAERGRLNQDGVIPAERSTIVATATHSSNPNSTGRLSPDKLPSERTGSNLSEKSIRSNLSWTSSHGGLLRNSSLRSATLLNAAAQADPYRSPDLNLTGERPRSHGHSGRQSPEEARTQSLTAMRNTGHGDIDLFRAAQTSFALLQAEGEALLGGKPDHEHTRPDTSPSMFNTYRDNEGSNSRPLTSVAVELSRNGPRAPNKSWLGTVRRVLKRSLSSAERTRPLRRSMPYQEPYTDNPLPNMELTTSNEPQSFPSVSVPPRRAASDASFWRNKRGKQDWIDDESDPKWRRNSGDDWGAPEDIALAERERMRQTWRERGNLLIADDEEMPTPRTPIRSEQLGIPSLSLDDRPPTPAGEGDWDVEAAVERRVVQVMFTVPKSKLRVVNADTDSTSMLSVAREGESENSSRVKEMAGRFEQLHKSSPSLRPSPSPSPSIRSLKVRGRVSQASLGRERAVRRQRNDD</sequence>